<dbReference type="GO" id="GO:0016491">
    <property type="term" value="F:oxidoreductase activity"/>
    <property type="evidence" value="ECO:0007669"/>
    <property type="project" value="UniProtKB-KW"/>
</dbReference>
<keyword evidence="4" id="KW-1185">Reference proteome</keyword>
<evidence type="ECO:0000313" key="3">
    <source>
        <dbReference type="EMBL" id="KAJ8925965.1"/>
    </source>
</evidence>
<comment type="caution">
    <text evidence="3">The sequence shown here is derived from an EMBL/GenBank/DDBJ whole genome shotgun (WGS) entry which is preliminary data.</text>
</comment>
<dbReference type="PRINTS" id="PR00080">
    <property type="entry name" value="SDRFAMILY"/>
</dbReference>
<comment type="similarity">
    <text evidence="2">Belongs to the short-chain dehydrogenases/reductases (SDR) family.</text>
</comment>
<dbReference type="AlphaFoldDB" id="A0AAV8WIF3"/>
<dbReference type="Proteomes" id="UP001159042">
    <property type="component" value="Unassembled WGS sequence"/>
</dbReference>
<dbReference type="EMBL" id="JANEYG010000001">
    <property type="protein sequence ID" value="KAJ8925965.1"/>
    <property type="molecule type" value="Genomic_DNA"/>
</dbReference>
<dbReference type="PANTHER" id="PTHR43157:SF31">
    <property type="entry name" value="PHOSPHATIDYLINOSITOL-GLYCAN BIOSYNTHESIS CLASS F PROTEIN"/>
    <property type="match status" value="1"/>
</dbReference>
<dbReference type="PANTHER" id="PTHR43157">
    <property type="entry name" value="PHOSPHATIDYLINOSITOL-GLYCAN BIOSYNTHESIS CLASS F PROTEIN-RELATED"/>
    <property type="match status" value="1"/>
</dbReference>
<dbReference type="Gene3D" id="3.40.50.720">
    <property type="entry name" value="NAD(P)-binding Rossmann-like Domain"/>
    <property type="match status" value="1"/>
</dbReference>
<name>A0AAV8WIF3_9CUCU</name>
<protein>
    <recommendedName>
        <fullName evidence="5">Retinol dehydrogenase 12</fullName>
    </recommendedName>
</protein>
<sequence length="326" mass="36598">MWKYIAGTIVVSSVAYSLIKYFRGGVCHCTARLDGLVVVITGANSGIGRALALELAQRGATLVLACRDVEKGLNAKKYIISHLRNKNIKIFVKHLDLCDISSIIKFSDTLNKEFREIYALVNNAGVFYHPQGLTKDGFEITLQTNYLGHYILTHHLLKLLRKAVHARIVNVSSEAHRNVNIYDLKAVTKCQEEFRSHFVAYGVSKLALVLFTKQLAKKLSNTNIIVNAANPGNVETNIYRNFPLLSNPWLYALQWPIRCLVVKTPKQGAQTLLHCLLTSNRSTGQYYSDCKLDLPSPIASNDQIAKDYYELTTEILSDRFSTESEC</sequence>
<organism evidence="3 4">
    <name type="scientific">Exocentrus adspersus</name>
    <dbReference type="NCBI Taxonomy" id="1586481"/>
    <lineage>
        <taxon>Eukaryota</taxon>
        <taxon>Metazoa</taxon>
        <taxon>Ecdysozoa</taxon>
        <taxon>Arthropoda</taxon>
        <taxon>Hexapoda</taxon>
        <taxon>Insecta</taxon>
        <taxon>Pterygota</taxon>
        <taxon>Neoptera</taxon>
        <taxon>Endopterygota</taxon>
        <taxon>Coleoptera</taxon>
        <taxon>Polyphaga</taxon>
        <taxon>Cucujiformia</taxon>
        <taxon>Chrysomeloidea</taxon>
        <taxon>Cerambycidae</taxon>
        <taxon>Lamiinae</taxon>
        <taxon>Acanthocinini</taxon>
        <taxon>Exocentrus</taxon>
    </lineage>
</organism>
<dbReference type="PRINTS" id="PR00081">
    <property type="entry name" value="GDHRDH"/>
</dbReference>
<dbReference type="CDD" id="cd05327">
    <property type="entry name" value="retinol-DH_like_SDR_c_like"/>
    <property type="match status" value="1"/>
</dbReference>
<dbReference type="InterPro" id="IPR002347">
    <property type="entry name" value="SDR_fam"/>
</dbReference>
<evidence type="ECO:0008006" key="5">
    <source>
        <dbReference type="Google" id="ProtNLM"/>
    </source>
</evidence>
<reference evidence="3 4" key="1">
    <citation type="journal article" date="2023" name="Insect Mol. Biol.">
        <title>Genome sequencing provides insights into the evolution of gene families encoding plant cell wall-degrading enzymes in longhorned beetles.</title>
        <authorList>
            <person name="Shin N.R."/>
            <person name="Okamura Y."/>
            <person name="Kirsch R."/>
            <person name="Pauchet Y."/>
        </authorList>
    </citation>
    <scope>NUCLEOTIDE SEQUENCE [LARGE SCALE GENOMIC DNA]</scope>
    <source>
        <strain evidence="3">EAD_L_NR</strain>
    </source>
</reference>
<accession>A0AAV8WIF3</accession>
<keyword evidence="1" id="KW-0560">Oxidoreductase</keyword>
<evidence type="ECO:0000256" key="2">
    <source>
        <dbReference type="RuleBase" id="RU000363"/>
    </source>
</evidence>
<proteinExistence type="inferred from homology"/>
<evidence type="ECO:0000256" key="1">
    <source>
        <dbReference type="ARBA" id="ARBA00023002"/>
    </source>
</evidence>
<gene>
    <name evidence="3" type="ORF">NQ315_009818</name>
</gene>
<dbReference type="Pfam" id="PF00106">
    <property type="entry name" value="adh_short"/>
    <property type="match status" value="2"/>
</dbReference>
<evidence type="ECO:0000313" key="4">
    <source>
        <dbReference type="Proteomes" id="UP001159042"/>
    </source>
</evidence>
<dbReference type="InterPro" id="IPR036291">
    <property type="entry name" value="NAD(P)-bd_dom_sf"/>
</dbReference>
<dbReference type="SUPFAM" id="SSF51735">
    <property type="entry name" value="NAD(P)-binding Rossmann-fold domains"/>
    <property type="match status" value="1"/>
</dbReference>